<sequence length="206" mass="23550">MCRQASEGQHCDISSLSKCIDREYYLSGVALESFFRPLYNKNCHFSIADIYDLKLRSLAYTNAYKKLAELVDAHFDNKLCRAGNSFLSCVREVVQNKCGELESIFEGIGKSLYKTFLPQCSKLSEVSSAHKSPLLSDKILNEVYDFSLPPSSTDLPKNESEMVVVHQHVIINVNYHETNCAAVNRIMYFLIAALFIYQYHYLRYVA</sequence>
<keyword evidence="1" id="KW-0812">Transmembrane</keyword>
<keyword evidence="3" id="KW-1185">Reference proteome</keyword>
<proteinExistence type="predicted"/>
<dbReference type="AlphaFoldDB" id="A0AAV4UG96"/>
<protein>
    <submittedName>
        <fullName evidence="2">Uncharacterized protein</fullName>
    </submittedName>
</protein>
<keyword evidence="1" id="KW-1133">Transmembrane helix</keyword>
<evidence type="ECO:0000313" key="2">
    <source>
        <dbReference type="EMBL" id="GIY56766.1"/>
    </source>
</evidence>
<accession>A0AAV4UG96</accession>
<name>A0AAV4UG96_CAEEX</name>
<evidence type="ECO:0000313" key="3">
    <source>
        <dbReference type="Proteomes" id="UP001054945"/>
    </source>
</evidence>
<dbReference type="EMBL" id="BPLR01012809">
    <property type="protein sequence ID" value="GIY56766.1"/>
    <property type="molecule type" value="Genomic_DNA"/>
</dbReference>
<reference evidence="2 3" key="1">
    <citation type="submission" date="2021-06" db="EMBL/GenBank/DDBJ databases">
        <title>Caerostris extrusa draft genome.</title>
        <authorList>
            <person name="Kono N."/>
            <person name="Arakawa K."/>
        </authorList>
    </citation>
    <scope>NUCLEOTIDE SEQUENCE [LARGE SCALE GENOMIC DNA]</scope>
</reference>
<organism evidence="2 3">
    <name type="scientific">Caerostris extrusa</name>
    <name type="common">Bark spider</name>
    <name type="synonym">Caerostris bankana</name>
    <dbReference type="NCBI Taxonomy" id="172846"/>
    <lineage>
        <taxon>Eukaryota</taxon>
        <taxon>Metazoa</taxon>
        <taxon>Ecdysozoa</taxon>
        <taxon>Arthropoda</taxon>
        <taxon>Chelicerata</taxon>
        <taxon>Arachnida</taxon>
        <taxon>Araneae</taxon>
        <taxon>Araneomorphae</taxon>
        <taxon>Entelegynae</taxon>
        <taxon>Araneoidea</taxon>
        <taxon>Araneidae</taxon>
        <taxon>Caerostris</taxon>
    </lineage>
</organism>
<evidence type="ECO:0000256" key="1">
    <source>
        <dbReference type="SAM" id="Phobius"/>
    </source>
</evidence>
<feature type="transmembrane region" description="Helical" evidence="1">
    <location>
        <begin position="186"/>
        <end position="202"/>
    </location>
</feature>
<dbReference type="Proteomes" id="UP001054945">
    <property type="component" value="Unassembled WGS sequence"/>
</dbReference>
<keyword evidence="1" id="KW-0472">Membrane</keyword>
<comment type="caution">
    <text evidence="2">The sequence shown here is derived from an EMBL/GenBank/DDBJ whole genome shotgun (WGS) entry which is preliminary data.</text>
</comment>
<gene>
    <name evidence="2" type="primary">AVEN_44317_1</name>
    <name evidence="2" type="ORF">CEXT_214201</name>
</gene>